<gene>
    <name evidence="8" type="primary">lepB</name>
    <name evidence="8" type="ORF">OIH86_15855</name>
</gene>
<dbReference type="Proteomes" id="UP001526147">
    <property type="component" value="Unassembled WGS sequence"/>
</dbReference>
<evidence type="ECO:0000256" key="6">
    <source>
        <dbReference type="RuleBase" id="RU362042"/>
    </source>
</evidence>
<comment type="caution">
    <text evidence="8">The sequence shown here is derived from an EMBL/GenBank/DDBJ whole genome shotgun (WGS) entry which is preliminary data.</text>
</comment>
<proteinExistence type="inferred from homology"/>
<dbReference type="GO" id="GO:0009003">
    <property type="term" value="F:signal peptidase activity"/>
    <property type="evidence" value="ECO:0007669"/>
    <property type="project" value="UniProtKB-EC"/>
</dbReference>
<keyword evidence="5 6" id="KW-0378">Hydrolase</keyword>
<evidence type="ECO:0000256" key="1">
    <source>
        <dbReference type="ARBA" id="ARBA00000677"/>
    </source>
</evidence>
<dbReference type="CDD" id="cd06530">
    <property type="entry name" value="S26_SPase_I"/>
    <property type="match status" value="1"/>
</dbReference>
<dbReference type="SUPFAM" id="SSF51306">
    <property type="entry name" value="LexA/Signal peptidase"/>
    <property type="match status" value="1"/>
</dbReference>
<keyword evidence="6" id="KW-0812">Transmembrane</keyword>
<dbReference type="NCBIfam" id="TIGR02227">
    <property type="entry name" value="sigpep_I_bact"/>
    <property type="match status" value="1"/>
</dbReference>
<comment type="similarity">
    <text evidence="3 6">Belongs to the peptidase S26 family.</text>
</comment>
<keyword evidence="9" id="KW-1185">Reference proteome</keyword>
<feature type="domain" description="Peptidase S26" evidence="7">
    <location>
        <begin position="9"/>
        <end position="165"/>
    </location>
</feature>
<comment type="subcellular location">
    <subcellularLocation>
        <location evidence="2">Cell membrane</location>
        <topology evidence="2">Single-pass type II membrane protein</topology>
    </subcellularLocation>
    <subcellularLocation>
        <location evidence="6">Membrane</location>
        <topology evidence="6">Single-pass type II membrane protein</topology>
    </subcellularLocation>
</comment>
<dbReference type="EC" id="3.4.21.89" evidence="4 6"/>
<dbReference type="InterPro" id="IPR019533">
    <property type="entry name" value="Peptidase_S26"/>
</dbReference>
<accession>A0ABT3DJ90</accession>
<dbReference type="Gene3D" id="2.10.109.10">
    <property type="entry name" value="Umud Fragment, subunit A"/>
    <property type="match status" value="1"/>
</dbReference>
<dbReference type="RefSeq" id="WP_078435656.1">
    <property type="nucleotide sequence ID" value="NZ_CP162630.1"/>
</dbReference>
<comment type="catalytic activity">
    <reaction evidence="1 6">
        <text>Cleavage of hydrophobic, N-terminal signal or leader sequences from secreted and periplasmic proteins.</text>
        <dbReference type="EC" id="3.4.21.89"/>
    </reaction>
</comment>
<dbReference type="InterPro" id="IPR000223">
    <property type="entry name" value="Pept_S26A_signal_pept_1"/>
</dbReference>
<evidence type="ECO:0000259" key="7">
    <source>
        <dbReference type="Pfam" id="PF10502"/>
    </source>
</evidence>
<dbReference type="PANTHER" id="PTHR43390:SF1">
    <property type="entry name" value="CHLOROPLAST PROCESSING PEPTIDASE"/>
    <property type="match status" value="1"/>
</dbReference>
<dbReference type="InterPro" id="IPR036286">
    <property type="entry name" value="LexA/Signal_pep-like_sf"/>
</dbReference>
<protein>
    <recommendedName>
        <fullName evidence="4 6">Signal peptidase I</fullName>
        <ecNumber evidence="4 6">3.4.21.89</ecNumber>
    </recommendedName>
</protein>
<evidence type="ECO:0000256" key="5">
    <source>
        <dbReference type="ARBA" id="ARBA00022801"/>
    </source>
</evidence>
<dbReference type="Pfam" id="PF10502">
    <property type="entry name" value="Peptidase_S26"/>
    <property type="match status" value="1"/>
</dbReference>
<keyword evidence="6" id="KW-0645">Protease</keyword>
<dbReference type="InterPro" id="IPR019758">
    <property type="entry name" value="Pept_S26A_signal_pept_1_CS"/>
</dbReference>
<dbReference type="InterPro" id="IPR019757">
    <property type="entry name" value="Pept_S26A_signal_pept_1_Lys-AS"/>
</dbReference>
<dbReference type="PROSITE" id="PS00761">
    <property type="entry name" value="SPASE_I_3"/>
    <property type="match status" value="1"/>
</dbReference>
<sequence length="169" mass="19246">MKKRGIAFTAVGICLTAIFIKNLVFVEYKVEGVSMQPTYEEGRLLSINKLGFIFSSLKRFDVILFHPPNSEEIYIKRIIGLPGDEIHYEDDQLYVNGNAVNEPFLTSSDDQIDIMKKTGSFTLEEITNKTRIPEGYIFVIGDNRIQSRDSRHFGLVNIDDIIGTVHDKK</sequence>
<evidence type="ECO:0000313" key="8">
    <source>
        <dbReference type="EMBL" id="MCV9887114.1"/>
    </source>
</evidence>
<name>A0ABT3DJ90_9BACI</name>
<evidence type="ECO:0000256" key="2">
    <source>
        <dbReference type="ARBA" id="ARBA00004401"/>
    </source>
</evidence>
<evidence type="ECO:0000256" key="3">
    <source>
        <dbReference type="ARBA" id="ARBA00009370"/>
    </source>
</evidence>
<dbReference type="EMBL" id="JAOYEY010000044">
    <property type="protein sequence ID" value="MCV9887114.1"/>
    <property type="molecule type" value="Genomic_DNA"/>
</dbReference>
<dbReference type="PROSITE" id="PS00760">
    <property type="entry name" value="SPASE_I_2"/>
    <property type="match status" value="1"/>
</dbReference>
<dbReference type="PRINTS" id="PR00727">
    <property type="entry name" value="LEADERPTASE"/>
</dbReference>
<feature type="transmembrane region" description="Helical" evidence="6">
    <location>
        <begin position="6"/>
        <end position="26"/>
    </location>
</feature>
<evidence type="ECO:0000256" key="4">
    <source>
        <dbReference type="ARBA" id="ARBA00013208"/>
    </source>
</evidence>
<evidence type="ECO:0000313" key="9">
    <source>
        <dbReference type="Proteomes" id="UP001526147"/>
    </source>
</evidence>
<keyword evidence="6" id="KW-0472">Membrane</keyword>
<reference evidence="8 9" key="1">
    <citation type="submission" date="2022-10" db="EMBL/GenBank/DDBJ databases">
        <title>Draft genome assembly of moderately radiation resistant bacterium Metabacillus halosaccharovorans.</title>
        <authorList>
            <person name="Pal S."/>
            <person name="Gopinathan A."/>
        </authorList>
    </citation>
    <scope>NUCLEOTIDE SEQUENCE [LARGE SCALE GENOMIC DNA]</scope>
    <source>
        <strain evidence="8 9">VITHBRA001</strain>
    </source>
</reference>
<organism evidence="8 9">
    <name type="scientific">Metabacillus halosaccharovorans</name>
    <dbReference type="NCBI Taxonomy" id="930124"/>
    <lineage>
        <taxon>Bacteria</taxon>
        <taxon>Bacillati</taxon>
        <taxon>Bacillota</taxon>
        <taxon>Bacilli</taxon>
        <taxon>Bacillales</taxon>
        <taxon>Bacillaceae</taxon>
        <taxon>Metabacillus</taxon>
    </lineage>
</organism>
<dbReference type="PANTHER" id="PTHR43390">
    <property type="entry name" value="SIGNAL PEPTIDASE I"/>
    <property type="match status" value="1"/>
</dbReference>
<keyword evidence="6" id="KW-1133">Transmembrane helix</keyword>